<evidence type="ECO:0000313" key="2">
    <source>
        <dbReference type="EMBL" id="KKM69905.1"/>
    </source>
</evidence>
<comment type="caution">
    <text evidence="2">The sequence shown here is derived from an EMBL/GenBank/DDBJ whole genome shotgun (WGS) entry which is preliminary data.</text>
</comment>
<dbReference type="Pfam" id="PF01047">
    <property type="entry name" value="MarR"/>
    <property type="match status" value="1"/>
</dbReference>
<dbReference type="InterPro" id="IPR000835">
    <property type="entry name" value="HTH_MarR-typ"/>
</dbReference>
<dbReference type="EMBL" id="LAZR01009911">
    <property type="protein sequence ID" value="KKM69905.1"/>
    <property type="molecule type" value="Genomic_DNA"/>
</dbReference>
<sequence length="159" mass="18278">MAKLKPGGSFIERELYQSKAFMSLKAFSVKLLILFFDKRIRESRTQAKDKKGNTRVPKFINLDHIAMPYAEIEKKYGIKRQTITRAIDELLAKGFIEIRHHGGCCQHDKTIYALVDNWILWTSYTAPFSVRQRDVRRGYQGQKVGVVKNSSAQNVTPEG</sequence>
<gene>
    <name evidence="2" type="ORF">LCGC14_1446050</name>
</gene>
<protein>
    <recommendedName>
        <fullName evidence="1">HTH marR-type domain-containing protein</fullName>
    </recommendedName>
</protein>
<dbReference type="InterPro" id="IPR036388">
    <property type="entry name" value="WH-like_DNA-bd_sf"/>
</dbReference>
<dbReference type="SUPFAM" id="SSF46785">
    <property type="entry name" value="Winged helix' DNA-binding domain"/>
    <property type="match status" value="1"/>
</dbReference>
<reference evidence="2" key="1">
    <citation type="journal article" date="2015" name="Nature">
        <title>Complex archaea that bridge the gap between prokaryotes and eukaryotes.</title>
        <authorList>
            <person name="Spang A."/>
            <person name="Saw J.H."/>
            <person name="Jorgensen S.L."/>
            <person name="Zaremba-Niedzwiedzka K."/>
            <person name="Martijn J."/>
            <person name="Lind A.E."/>
            <person name="van Eijk R."/>
            <person name="Schleper C."/>
            <person name="Guy L."/>
            <person name="Ettema T.J."/>
        </authorList>
    </citation>
    <scope>NUCLEOTIDE SEQUENCE</scope>
</reference>
<dbReference type="Gene3D" id="1.10.10.10">
    <property type="entry name" value="Winged helix-like DNA-binding domain superfamily/Winged helix DNA-binding domain"/>
    <property type="match status" value="1"/>
</dbReference>
<organism evidence="2">
    <name type="scientific">marine sediment metagenome</name>
    <dbReference type="NCBI Taxonomy" id="412755"/>
    <lineage>
        <taxon>unclassified sequences</taxon>
        <taxon>metagenomes</taxon>
        <taxon>ecological metagenomes</taxon>
    </lineage>
</organism>
<evidence type="ECO:0000259" key="1">
    <source>
        <dbReference type="Pfam" id="PF01047"/>
    </source>
</evidence>
<name>A0A0F9LZR2_9ZZZZ</name>
<accession>A0A0F9LZR2</accession>
<dbReference type="InterPro" id="IPR036390">
    <property type="entry name" value="WH_DNA-bd_sf"/>
</dbReference>
<feature type="domain" description="HTH marR-type" evidence="1">
    <location>
        <begin position="64"/>
        <end position="100"/>
    </location>
</feature>
<proteinExistence type="predicted"/>
<dbReference type="AlphaFoldDB" id="A0A0F9LZR2"/>